<dbReference type="OrthoDB" id="354826at2759"/>
<evidence type="ECO:0000256" key="6">
    <source>
        <dbReference type="ARBA" id="ARBA00022840"/>
    </source>
</evidence>
<keyword evidence="5" id="KW-0418">Kinase</keyword>
<dbReference type="Gene3D" id="3.30.200.20">
    <property type="entry name" value="Phosphorylase Kinase, domain 1"/>
    <property type="match status" value="1"/>
</dbReference>
<keyword evidence="2" id="KW-0723">Serine/threonine-protein kinase</keyword>
<organism evidence="11 12">
    <name type="scientific">Trichomonascus ciferrii</name>
    <dbReference type="NCBI Taxonomy" id="44093"/>
    <lineage>
        <taxon>Eukaryota</taxon>
        <taxon>Fungi</taxon>
        <taxon>Dikarya</taxon>
        <taxon>Ascomycota</taxon>
        <taxon>Saccharomycotina</taxon>
        <taxon>Dipodascomycetes</taxon>
        <taxon>Dipodascales</taxon>
        <taxon>Trichomonascaceae</taxon>
        <taxon>Trichomonascus</taxon>
        <taxon>Trichomonascus ciferrii complex</taxon>
    </lineage>
</organism>
<dbReference type="EMBL" id="SWFS01000024">
    <property type="protein sequence ID" value="KAA8917612.1"/>
    <property type="molecule type" value="Genomic_DNA"/>
</dbReference>
<feature type="compositionally biased region" description="Basic residues" evidence="9">
    <location>
        <begin position="468"/>
        <end position="477"/>
    </location>
</feature>
<proteinExistence type="predicted"/>
<dbReference type="AlphaFoldDB" id="A0A642VDZ9"/>
<keyword evidence="12" id="KW-1185">Reference proteome</keyword>
<sequence length="489" mass="56720">MADMRQRHTSFYSNDSLRSDDSYSLSIENYKFYNTIGEGAYCKVRIVQEKRSKKFYALKYMPKNQPPNRLRTVVQERKVLSTVRHPFLSNLRYAFQSNNFLFMVIDLINGGDLRYYLKRYTLSEDAIRIIIGELCCVTDYLHELGIVHRDIKPENILLDNQGHIHLGDFNVAVELSCDNPVIRGVSGTFSYLAPEMQEGAAYTEQVDWWAVGVVFYECVYGKVPFRAKTREAMLRLMTRGPEFPKTDPPVSAECINAMQRFFVLFPSERVRECSGIFELEFFHGLTRQCLEDTRSGACQPVFIPNKNSLSEVTKINRSKTLGQEIINWKTKTKPNKQKRNEKKEKMVTKYHNRLKQYGGMISRLLAHSTSIDDSKVDYMYRVEFEDFNHNRQNSFDTTHSLVHEKLSPWVSFNSFNHESVTAPPKRQSILSNRASRIFNILKTEKDLDDGMPSGVIAITPANKGGRLPVHHQHHHHQADRADHHQNRRP</sequence>
<protein>
    <recommendedName>
        <fullName evidence="1">non-specific serine/threonine protein kinase</fullName>
        <ecNumber evidence="1">2.7.11.1</ecNumber>
    </recommendedName>
</protein>
<comment type="catalytic activity">
    <reaction evidence="7">
        <text>L-threonyl-[protein] + ATP = O-phospho-L-threonyl-[protein] + ADP + H(+)</text>
        <dbReference type="Rhea" id="RHEA:46608"/>
        <dbReference type="Rhea" id="RHEA-COMP:11060"/>
        <dbReference type="Rhea" id="RHEA-COMP:11605"/>
        <dbReference type="ChEBI" id="CHEBI:15378"/>
        <dbReference type="ChEBI" id="CHEBI:30013"/>
        <dbReference type="ChEBI" id="CHEBI:30616"/>
        <dbReference type="ChEBI" id="CHEBI:61977"/>
        <dbReference type="ChEBI" id="CHEBI:456216"/>
        <dbReference type="EC" id="2.7.11.1"/>
    </reaction>
</comment>
<evidence type="ECO:0000256" key="7">
    <source>
        <dbReference type="ARBA" id="ARBA00047899"/>
    </source>
</evidence>
<dbReference type="InterPro" id="IPR011009">
    <property type="entry name" value="Kinase-like_dom_sf"/>
</dbReference>
<dbReference type="VEuPathDB" id="FungiDB:TRICI_000213"/>
<dbReference type="GO" id="GO:0005524">
    <property type="term" value="F:ATP binding"/>
    <property type="evidence" value="ECO:0007669"/>
    <property type="project" value="UniProtKB-KW"/>
</dbReference>
<dbReference type="Proteomes" id="UP000761534">
    <property type="component" value="Unassembled WGS sequence"/>
</dbReference>
<dbReference type="SMART" id="SM00220">
    <property type="entry name" value="S_TKc"/>
    <property type="match status" value="1"/>
</dbReference>
<feature type="domain" description="Protein kinase" evidence="10">
    <location>
        <begin position="30"/>
        <end position="282"/>
    </location>
</feature>
<reference evidence="11" key="1">
    <citation type="journal article" date="2019" name="G3 (Bethesda)">
        <title>Genome Assemblies of Two Rare Opportunistic Yeast Pathogens: Diutina rugosa (syn. Candida rugosa) and Trichomonascus ciferrii (syn. Candida ciferrii).</title>
        <authorList>
            <person name="Mixao V."/>
            <person name="Saus E."/>
            <person name="Hansen A.P."/>
            <person name="Lass-Florl C."/>
            <person name="Gabaldon T."/>
        </authorList>
    </citation>
    <scope>NUCLEOTIDE SEQUENCE</scope>
    <source>
        <strain evidence="11">CBS 4856</strain>
    </source>
</reference>
<evidence type="ECO:0000256" key="9">
    <source>
        <dbReference type="SAM" id="MobiDB-lite"/>
    </source>
</evidence>
<dbReference type="Gene3D" id="1.10.510.10">
    <property type="entry name" value="Transferase(Phosphotransferase) domain 1"/>
    <property type="match status" value="1"/>
</dbReference>
<evidence type="ECO:0000256" key="8">
    <source>
        <dbReference type="ARBA" id="ARBA00048679"/>
    </source>
</evidence>
<evidence type="ECO:0000256" key="5">
    <source>
        <dbReference type="ARBA" id="ARBA00022777"/>
    </source>
</evidence>
<dbReference type="InterPro" id="IPR050236">
    <property type="entry name" value="Ser_Thr_kinase_AGC"/>
</dbReference>
<comment type="catalytic activity">
    <reaction evidence="8">
        <text>L-seryl-[protein] + ATP = O-phospho-L-seryl-[protein] + ADP + H(+)</text>
        <dbReference type="Rhea" id="RHEA:17989"/>
        <dbReference type="Rhea" id="RHEA-COMP:9863"/>
        <dbReference type="Rhea" id="RHEA-COMP:11604"/>
        <dbReference type="ChEBI" id="CHEBI:15378"/>
        <dbReference type="ChEBI" id="CHEBI:29999"/>
        <dbReference type="ChEBI" id="CHEBI:30616"/>
        <dbReference type="ChEBI" id="CHEBI:83421"/>
        <dbReference type="ChEBI" id="CHEBI:456216"/>
        <dbReference type="EC" id="2.7.11.1"/>
    </reaction>
</comment>
<feature type="region of interest" description="Disordered" evidence="9">
    <location>
        <begin position="463"/>
        <end position="489"/>
    </location>
</feature>
<keyword evidence="4" id="KW-0547">Nucleotide-binding</keyword>
<dbReference type="Pfam" id="PF00069">
    <property type="entry name" value="Pkinase"/>
    <property type="match status" value="1"/>
</dbReference>
<dbReference type="GO" id="GO:0035556">
    <property type="term" value="P:intracellular signal transduction"/>
    <property type="evidence" value="ECO:0007669"/>
    <property type="project" value="TreeGrafter"/>
</dbReference>
<evidence type="ECO:0000256" key="1">
    <source>
        <dbReference type="ARBA" id="ARBA00012513"/>
    </source>
</evidence>
<evidence type="ECO:0000256" key="3">
    <source>
        <dbReference type="ARBA" id="ARBA00022679"/>
    </source>
</evidence>
<dbReference type="PROSITE" id="PS50011">
    <property type="entry name" value="PROTEIN_KINASE_DOM"/>
    <property type="match status" value="1"/>
</dbReference>
<dbReference type="InterPro" id="IPR008271">
    <property type="entry name" value="Ser/Thr_kinase_AS"/>
</dbReference>
<gene>
    <name evidence="11" type="ORF">TRICI_000213</name>
</gene>
<accession>A0A642VDZ9</accession>
<evidence type="ECO:0000313" key="11">
    <source>
        <dbReference type="EMBL" id="KAA8917612.1"/>
    </source>
</evidence>
<evidence type="ECO:0000259" key="10">
    <source>
        <dbReference type="PROSITE" id="PS50011"/>
    </source>
</evidence>
<keyword evidence="3" id="KW-0808">Transferase</keyword>
<dbReference type="GO" id="GO:0004674">
    <property type="term" value="F:protein serine/threonine kinase activity"/>
    <property type="evidence" value="ECO:0007669"/>
    <property type="project" value="UniProtKB-KW"/>
</dbReference>
<dbReference type="PROSITE" id="PS00108">
    <property type="entry name" value="PROTEIN_KINASE_ST"/>
    <property type="match status" value="1"/>
</dbReference>
<dbReference type="PANTHER" id="PTHR24356">
    <property type="entry name" value="SERINE/THREONINE-PROTEIN KINASE"/>
    <property type="match status" value="1"/>
</dbReference>
<keyword evidence="6" id="KW-0067">ATP-binding</keyword>
<dbReference type="InterPro" id="IPR000719">
    <property type="entry name" value="Prot_kinase_dom"/>
</dbReference>
<comment type="caution">
    <text evidence="11">The sequence shown here is derived from an EMBL/GenBank/DDBJ whole genome shotgun (WGS) entry which is preliminary data.</text>
</comment>
<dbReference type="PANTHER" id="PTHR24356:SF422">
    <property type="entry name" value="PROTEIN KINASE DOMAIN-CONTAINING PROTEIN"/>
    <property type="match status" value="1"/>
</dbReference>
<dbReference type="FunFam" id="1.10.510.10:FF:000571">
    <property type="entry name" value="Maternal embryonic leucine zipper kinase"/>
    <property type="match status" value="1"/>
</dbReference>
<dbReference type="SUPFAM" id="SSF56112">
    <property type="entry name" value="Protein kinase-like (PK-like)"/>
    <property type="match status" value="1"/>
</dbReference>
<evidence type="ECO:0000256" key="4">
    <source>
        <dbReference type="ARBA" id="ARBA00022741"/>
    </source>
</evidence>
<name>A0A642VDZ9_9ASCO</name>
<dbReference type="EC" id="2.7.11.1" evidence="1"/>
<evidence type="ECO:0000256" key="2">
    <source>
        <dbReference type="ARBA" id="ARBA00022527"/>
    </source>
</evidence>
<feature type="compositionally biased region" description="Basic and acidic residues" evidence="9">
    <location>
        <begin position="478"/>
        <end position="489"/>
    </location>
</feature>
<evidence type="ECO:0000313" key="12">
    <source>
        <dbReference type="Proteomes" id="UP000761534"/>
    </source>
</evidence>